<dbReference type="OrthoDB" id="120072at2759"/>
<dbReference type="Proteomes" id="UP000054498">
    <property type="component" value="Unassembled WGS sequence"/>
</dbReference>
<gene>
    <name evidence="2" type="ORF">MNEG_3790</name>
</gene>
<keyword evidence="3" id="KW-1185">Reference proteome</keyword>
<sequence>MSALLVLSMVVAPSSGANIIWDGRNADAAELAKWDWARQQGNLLGVSMAAASVPALLEPRASL</sequence>
<organism evidence="2 3">
    <name type="scientific">Monoraphidium neglectum</name>
    <dbReference type="NCBI Taxonomy" id="145388"/>
    <lineage>
        <taxon>Eukaryota</taxon>
        <taxon>Viridiplantae</taxon>
        <taxon>Chlorophyta</taxon>
        <taxon>core chlorophytes</taxon>
        <taxon>Chlorophyceae</taxon>
        <taxon>CS clade</taxon>
        <taxon>Sphaeropleales</taxon>
        <taxon>Selenastraceae</taxon>
        <taxon>Monoraphidium</taxon>
    </lineage>
</organism>
<dbReference type="GeneID" id="25736668"/>
<name>A0A0D2MUL2_9CHLO</name>
<proteinExistence type="predicted"/>
<reference evidence="2 3" key="1">
    <citation type="journal article" date="2013" name="BMC Genomics">
        <title>Reconstruction of the lipid metabolism for the microalga Monoraphidium neglectum from its genome sequence reveals characteristics suitable for biofuel production.</title>
        <authorList>
            <person name="Bogen C."/>
            <person name="Al-Dilaimi A."/>
            <person name="Albersmeier A."/>
            <person name="Wichmann J."/>
            <person name="Grundmann M."/>
            <person name="Rupp O."/>
            <person name="Lauersen K.J."/>
            <person name="Blifernez-Klassen O."/>
            <person name="Kalinowski J."/>
            <person name="Goesmann A."/>
            <person name="Mussgnug J.H."/>
            <person name="Kruse O."/>
        </authorList>
    </citation>
    <scope>NUCLEOTIDE SEQUENCE [LARGE SCALE GENOMIC DNA]</scope>
    <source>
        <strain evidence="2 3">SAG 48.87</strain>
    </source>
</reference>
<feature type="signal peptide" evidence="1">
    <location>
        <begin position="1"/>
        <end position="16"/>
    </location>
</feature>
<feature type="chain" id="PRO_5002247580" evidence="1">
    <location>
        <begin position="17"/>
        <end position="63"/>
    </location>
</feature>
<dbReference type="EMBL" id="KK100712">
    <property type="protein sequence ID" value="KIZ04172.1"/>
    <property type="molecule type" value="Genomic_DNA"/>
</dbReference>
<dbReference type="RefSeq" id="XP_013903191.1">
    <property type="nucleotide sequence ID" value="XM_014047737.1"/>
</dbReference>
<evidence type="ECO:0000313" key="2">
    <source>
        <dbReference type="EMBL" id="KIZ04172.1"/>
    </source>
</evidence>
<dbReference type="KEGG" id="mng:MNEG_3790"/>
<dbReference type="AlphaFoldDB" id="A0A0D2MUL2"/>
<protein>
    <submittedName>
        <fullName evidence="2">Uncharacterized protein</fullName>
    </submittedName>
</protein>
<evidence type="ECO:0000256" key="1">
    <source>
        <dbReference type="SAM" id="SignalP"/>
    </source>
</evidence>
<accession>A0A0D2MUL2</accession>
<evidence type="ECO:0000313" key="3">
    <source>
        <dbReference type="Proteomes" id="UP000054498"/>
    </source>
</evidence>
<keyword evidence="1" id="KW-0732">Signal</keyword>